<protein>
    <submittedName>
        <fullName evidence="1">Uncharacterized protein</fullName>
    </submittedName>
</protein>
<gene>
    <name evidence="1" type="ORF">Lalb_Chr15g0089541</name>
</gene>
<accession>A0A6A4P3F4</accession>
<keyword evidence="2" id="KW-1185">Reference proteome</keyword>
<name>A0A6A4P3F4_LUPAL</name>
<evidence type="ECO:0000313" key="2">
    <source>
        <dbReference type="Proteomes" id="UP000447434"/>
    </source>
</evidence>
<dbReference type="AlphaFoldDB" id="A0A6A4P3F4"/>
<reference evidence="2" key="1">
    <citation type="journal article" date="2020" name="Nat. Commun.">
        <title>Genome sequence of the cluster root forming white lupin.</title>
        <authorList>
            <person name="Hufnagel B."/>
            <person name="Marques A."/>
            <person name="Soriano A."/>
            <person name="Marques L."/>
            <person name="Divol F."/>
            <person name="Doumas P."/>
            <person name="Sallet E."/>
            <person name="Mancinotti D."/>
            <person name="Carrere S."/>
            <person name="Marande W."/>
            <person name="Arribat S."/>
            <person name="Keller J."/>
            <person name="Huneau C."/>
            <person name="Blein T."/>
            <person name="Aime D."/>
            <person name="Laguerre M."/>
            <person name="Taylor J."/>
            <person name="Schubert V."/>
            <person name="Nelson M."/>
            <person name="Geu-Flores F."/>
            <person name="Crespi M."/>
            <person name="Gallardo-Guerrero K."/>
            <person name="Delaux P.-M."/>
            <person name="Salse J."/>
            <person name="Berges H."/>
            <person name="Guyot R."/>
            <person name="Gouzy J."/>
            <person name="Peret B."/>
        </authorList>
    </citation>
    <scope>NUCLEOTIDE SEQUENCE [LARGE SCALE GENOMIC DNA]</scope>
    <source>
        <strain evidence="2">cv. Amiga</strain>
    </source>
</reference>
<evidence type="ECO:0000313" key="1">
    <source>
        <dbReference type="EMBL" id="KAE9599253.1"/>
    </source>
</evidence>
<proteinExistence type="predicted"/>
<dbReference type="Proteomes" id="UP000447434">
    <property type="component" value="Chromosome 15"/>
</dbReference>
<organism evidence="1 2">
    <name type="scientific">Lupinus albus</name>
    <name type="common">White lupine</name>
    <name type="synonym">Lupinus termis</name>
    <dbReference type="NCBI Taxonomy" id="3870"/>
    <lineage>
        <taxon>Eukaryota</taxon>
        <taxon>Viridiplantae</taxon>
        <taxon>Streptophyta</taxon>
        <taxon>Embryophyta</taxon>
        <taxon>Tracheophyta</taxon>
        <taxon>Spermatophyta</taxon>
        <taxon>Magnoliopsida</taxon>
        <taxon>eudicotyledons</taxon>
        <taxon>Gunneridae</taxon>
        <taxon>Pentapetalae</taxon>
        <taxon>rosids</taxon>
        <taxon>fabids</taxon>
        <taxon>Fabales</taxon>
        <taxon>Fabaceae</taxon>
        <taxon>Papilionoideae</taxon>
        <taxon>50 kb inversion clade</taxon>
        <taxon>genistoids sensu lato</taxon>
        <taxon>core genistoids</taxon>
        <taxon>Genisteae</taxon>
        <taxon>Lupinus</taxon>
    </lineage>
</organism>
<comment type="caution">
    <text evidence="1">The sequence shown here is derived from an EMBL/GenBank/DDBJ whole genome shotgun (WGS) entry which is preliminary data.</text>
</comment>
<dbReference type="EMBL" id="WOCE01000015">
    <property type="protein sequence ID" value="KAE9599253.1"/>
    <property type="molecule type" value="Genomic_DNA"/>
</dbReference>
<sequence length="68" mass="7938">MCIFFITFKEKTFITFTINHFLTLKVKKNVHISLVNCITDTNFKFFCFLINSITNGLSLTHQLLSLFS</sequence>